<keyword evidence="2" id="KW-0808">Transferase</keyword>
<reference evidence="6" key="1">
    <citation type="submission" date="2014-05" db="EMBL/GenBank/DDBJ databases">
        <title>The transcriptome of the halophilic microalga Tetraselmis sp. GSL018 isolated from the Great Salt Lake, Utah.</title>
        <authorList>
            <person name="Jinkerson R.E."/>
            <person name="D'Adamo S."/>
            <person name="Posewitz M.C."/>
        </authorList>
    </citation>
    <scope>NUCLEOTIDE SEQUENCE</scope>
    <source>
        <strain evidence="6">GSL018</strain>
    </source>
</reference>
<dbReference type="PANTHER" id="PTHR31756">
    <property type="entry name" value="PYRUVATE, PHOSPHATE DIKINASE REGULATORY PROTEIN 1, CHLOROPLASTIC"/>
    <property type="match status" value="1"/>
</dbReference>
<organism evidence="6">
    <name type="scientific">Tetraselmis sp. GSL018</name>
    <dbReference type="NCBI Taxonomy" id="582737"/>
    <lineage>
        <taxon>Eukaryota</taxon>
        <taxon>Viridiplantae</taxon>
        <taxon>Chlorophyta</taxon>
        <taxon>core chlorophytes</taxon>
        <taxon>Chlorodendrophyceae</taxon>
        <taxon>Chlorodendrales</taxon>
        <taxon>Chlorodendraceae</taxon>
        <taxon>Tetraselmis</taxon>
    </lineage>
</organism>
<dbReference type="GO" id="GO:0004674">
    <property type="term" value="F:protein serine/threonine kinase activity"/>
    <property type="evidence" value="ECO:0007669"/>
    <property type="project" value="UniProtKB-KW"/>
</dbReference>
<evidence type="ECO:0000256" key="3">
    <source>
        <dbReference type="ARBA" id="ARBA00022741"/>
    </source>
</evidence>
<feature type="compositionally biased region" description="Pro residues" evidence="5">
    <location>
        <begin position="158"/>
        <end position="167"/>
    </location>
</feature>
<dbReference type="NCBIfam" id="NF003742">
    <property type="entry name" value="PRK05339.1"/>
    <property type="match status" value="1"/>
</dbReference>
<feature type="compositionally biased region" description="Basic and acidic residues" evidence="5">
    <location>
        <begin position="144"/>
        <end position="153"/>
    </location>
</feature>
<gene>
    <name evidence="6" type="primary">K09773</name>
    <name evidence="6" type="ORF">TSPGSL018_25151</name>
</gene>
<evidence type="ECO:0000256" key="1">
    <source>
        <dbReference type="ARBA" id="ARBA00022527"/>
    </source>
</evidence>
<evidence type="ECO:0000256" key="5">
    <source>
        <dbReference type="SAM" id="MobiDB-lite"/>
    </source>
</evidence>
<name>A0A061RVZ4_9CHLO</name>
<dbReference type="GO" id="GO:0005524">
    <property type="term" value="F:ATP binding"/>
    <property type="evidence" value="ECO:0007669"/>
    <property type="project" value="InterPro"/>
</dbReference>
<accession>A0A061RVZ4</accession>
<evidence type="ECO:0000256" key="4">
    <source>
        <dbReference type="ARBA" id="ARBA00022777"/>
    </source>
</evidence>
<protein>
    <submittedName>
        <fullName evidence="6">Uncharacterized protein</fullName>
    </submittedName>
</protein>
<dbReference type="PANTHER" id="PTHR31756:SF3">
    <property type="entry name" value="PYRUVATE, PHOSPHATE DIKINASE REGULATORY PROTEIN 1, CHLOROPLASTIC"/>
    <property type="match status" value="1"/>
</dbReference>
<dbReference type="EMBL" id="GBEZ01011012">
    <property type="protein sequence ID" value="JAC74731.1"/>
    <property type="molecule type" value="Transcribed_RNA"/>
</dbReference>
<feature type="region of interest" description="Disordered" evidence="5">
    <location>
        <begin position="108"/>
        <end position="173"/>
    </location>
</feature>
<sequence length="517" mass="57795">MCSLSLGFDLIPSAEREFLLRRSRCKQFALRRQSLKLAGYRKTLSAARATAPEDKASAHIQSEIEPEFDTGNVSVLQAALSEAQEAADAAKHRVLKLEKAISEAKNIESEAQQRHRRQAAGAGGPVKGPLAARRKLSLAKRRKQSTEKEDDTKANSPEVPPSRPQLTPPDVKRTAGDFEDIAQLQHTDKTEVHLSYETMNSSFAEQEEDNETCKLPKPVYVISDCTGESAAKTVRAALGQFENCIQASVPANMVIFRFLNDTKKAVSIVERAAADNALVVYTLVDPVMVDTLKAACKFYNVRWVDLWGNLLDSMEEHLQTMRSGVPLGASDRKHRLTRDYFKLISAVEYTRKMDDGAHPENWKECDLMILGVSRSGKTPLCIYLGQRGYKVANLPLVPGLTIPKQLHEIDQRKIVGLIMDAKVLHAIRTNRMESMGVKGVKTDYVQLNKVREELTWVKDLYEANPDWLVVDQTYRSVEETAARILREMSDRLGDEHPMWSEEVSGEMVEITAGSLSS</sequence>
<evidence type="ECO:0000313" key="6">
    <source>
        <dbReference type="EMBL" id="JAC74731.1"/>
    </source>
</evidence>
<dbReference type="InterPro" id="IPR005177">
    <property type="entry name" value="Kinase-pyrophosphorylase"/>
</dbReference>
<evidence type="ECO:0000256" key="2">
    <source>
        <dbReference type="ARBA" id="ARBA00022679"/>
    </source>
</evidence>
<feature type="compositionally biased region" description="Basic residues" evidence="5">
    <location>
        <begin position="132"/>
        <end position="143"/>
    </location>
</feature>
<dbReference type="Pfam" id="PF03618">
    <property type="entry name" value="Kinase-PPPase"/>
    <property type="match status" value="1"/>
</dbReference>
<proteinExistence type="predicted"/>
<keyword evidence="3" id="KW-0547">Nucleotide-binding</keyword>
<dbReference type="AlphaFoldDB" id="A0A061RVZ4"/>
<keyword evidence="4" id="KW-0418">Kinase</keyword>
<keyword evidence="1" id="KW-0723">Serine/threonine-protein kinase</keyword>